<comment type="caution">
    <text evidence="2">The sequence shown here is derived from an EMBL/GenBank/DDBJ whole genome shotgun (WGS) entry which is preliminary data.</text>
</comment>
<protein>
    <submittedName>
        <fullName evidence="2">Uncharacterized protein</fullName>
    </submittedName>
</protein>
<dbReference type="AlphaFoldDB" id="A0AAV0APH2"/>
<reference evidence="2" key="1">
    <citation type="submission" date="2022-06" db="EMBL/GenBank/DDBJ databases">
        <authorList>
            <consortium name="SYNGENTA / RWTH Aachen University"/>
        </authorList>
    </citation>
    <scope>NUCLEOTIDE SEQUENCE</scope>
</reference>
<evidence type="ECO:0000313" key="2">
    <source>
        <dbReference type="EMBL" id="CAH7670279.1"/>
    </source>
</evidence>
<feature type="region of interest" description="Disordered" evidence="1">
    <location>
        <begin position="171"/>
        <end position="202"/>
    </location>
</feature>
<dbReference type="EMBL" id="CALTRL010000967">
    <property type="protein sequence ID" value="CAH7670279.1"/>
    <property type="molecule type" value="Genomic_DNA"/>
</dbReference>
<evidence type="ECO:0000256" key="1">
    <source>
        <dbReference type="SAM" id="MobiDB-lite"/>
    </source>
</evidence>
<organism evidence="2 3">
    <name type="scientific">Phakopsora pachyrhizi</name>
    <name type="common">Asian soybean rust disease fungus</name>
    <dbReference type="NCBI Taxonomy" id="170000"/>
    <lineage>
        <taxon>Eukaryota</taxon>
        <taxon>Fungi</taxon>
        <taxon>Dikarya</taxon>
        <taxon>Basidiomycota</taxon>
        <taxon>Pucciniomycotina</taxon>
        <taxon>Pucciniomycetes</taxon>
        <taxon>Pucciniales</taxon>
        <taxon>Phakopsoraceae</taxon>
        <taxon>Phakopsora</taxon>
    </lineage>
</organism>
<gene>
    <name evidence="2" type="ORF">PPACK8108_LOCUS4995</name>
</gene>
<feature type="compositionally biased region" description="Polar residues" evidence="1">
    <location>
        <begin position="171"/>
        <end position="188"/>
    </location>
</feature>
<dbReference type="Proteomes" id="UP001153365">
    <property type="component" value="Unassembled WGS sequence"/>
</dbReference>
<accession>A0AAV0APH2</accession>
<sequence>MSNFNNEFRPFNYGNAQFSIERDNQELDQIVEVIQTSCFISEVNTSNRVLGCTVERPTAAVCPLEFPSEFPRLTPSPIFNDNSISVPASGKFQFLLRLRKRSWMRKLGQRLIRRYHEALGIKTKKLSPIIEESAEEAASFGNTPQVHCCIKTENKFSSFYYQSTLGTEATPVASTSKSINKQKAPTSCKNEERPTSSSRKRFRGPVQENINHQSSICNSEHVRRSPISTGPRTSLELNADMLGVDPSFISQYAESQTSLGFGSPNFYDSLMATTWGFTPLQLVSNPTNPGSNVEQTRVSSQTFETSVLMSLGLQLSFHALRIFMRREFDLKFDCDFSLLSRSCSI</sequence>
<evidence type="ECO:0000313" key="3">
    <source>
        <dbReference type="Proteomes" id="UP001153365"/>
    </source>
</evidence>
<keyword evidence="3" id="KW-1185">Reference proteome</keyword>
<proteinExistence type="predicted"/>
<name>A0AAV0APH2_PHAPC</name>